<evidence type="ECO:0000313" key="2">
    <source>
        <dbReference type="Proteomes" id="UP000466681"/>
    </source>
</evidence>
<reference evidence="1 2" key="1">
    <citation type="journal article" date="2019" name="Emerg. Microbes Infect.">
        <title>Comprehensive subspecies identification of 175 nontuberculous mycobacteria species based on 7547 genomic profiles.</title>
        <authorList>
            <person name="Matsumoto Y."/>
            <person name="Kinjo T."/>
            <person name="Motooka D."/>
            <person name="Nabeya D."/>
            <person name="Jung N."/>
            <person name="Uechi K."/>
            <person name="Horii T."/>
            <person name="Iida T."/>
            <person name="Fujita J."/>
            <person name="Nakamura S."/>
        </authorList>
    </citation>
    <scope>NUCLEOTIDE SEQUENCE [LARGE SCALE GENOMIC DNA]</scope>
    <source>
        <strain evidence="1 2">JCM 6375</strain>
    </source>
</reference>
<name>A0AAD1HEI9_9MYCO</name>
<dbReference type="Gene3D" id="3.40.50.300">
    <property type="entry name" value="P-loop containing nucleotide triphosphate hydrolases"/>
    <property type="match status" value="1"/>
</dbReference>
<sequence>MVMTHADRIIDVGPGAGHDGCRVVFEGTPADLASKRSTVTGKHLADYVNA</sequence>
<protein>
    <recommendedName>
        <fullName evidence="3">Excinuclease ABC subunit A</fullName>
    </recommendedName>
</protein>
<evidence type="ECO:0000313" key="1">
    <source>
        <dbReference type="EMBL" id="BBX02573.1"/>
    </source>
</evidence>
<gene>
    <name evidence="1" type="ORF">MMOR_35090</name>
</gene>
<dbReference type="Proteomes" id="UP000466681">
    <property type="component" value="Chromosome"/>
</dbReference>
<accession>A0AAD1HEI9</accession>
<evidence type="ECO:0008006" key="3">
    <source>
        <dbReference type="Google" id="ProtNLM"/>
    </source>
</evidence>
<proteinExistence type="predicted"/>
<organism evidence="1 2">
    <name type="scientific">Mycolicibacterium moriokaense</name>
    <dbReference type="NCBI Taxonomy" id="39691"/>
    <lineage>
        <taxon>Bacteria</taxon>
        <taxon>Bacillati</taxon>
        <taxon>Actinomycetota</taxon>
        <taxon>Actinomycetes</taxon>
        <taxon>Mycobacteriales</taxon>
        <taxon>Mycobacteriaceae</taxon>
        <taxon>Mycolicibacterium</taxon>
    </lineage>
</organism>
<dbReference type="EMBL" id="AP022560">
    <property type="protein sequence ID" value="BBX02573.1"/>
    <property type="molecule type" value="Genomic_DNA"/>
</dbReference>
<dbReference type="AlphaFoldDB" id="A0AAD1HEI9"/>
<dbReference type="InterPro" id="IPR027417">
    <property type="entry name" value="P-loop_NTPase"/>
</dbReference>
<keyword evidence="2" id="KW-1185">Reference proteome</keyword>
<dbReference type="KEGG" id="mmor:MMOR_35090"/>